<organism evidence="1 2">
    <name type="scientific">Ditylenchus destructor</name>
    <dbReference type="NCBI Taxonomy" id="166010"/>
    <lineage>
        <taxon>Eukaryota</taxon>
        <taxon>Metazoa</taxon>
        <taxon>Ecdysozoa</taxon>
        <taxon>Nematoda</taxon>
        <taxon>Chromadorea</taxon>
        <taxon>Rhabditida</taxon>
        <taxon>Tylenchina</taxon>
        <taxon>Tylenchomorpha</taxon>
        <taxon>Sphaerularioidea</taxon>
        <taxon>Anguinidae</taxon>
        <taxon>Anguininae</taxon>
        <taxon>Ditylenchus</taxon>
    </lineage>
</organism>
<reference evidence="1" key="1">
    <citation type="submission" date="2022-01" db="EMBL/GenBank/DDBJ databases">
        <title>Genome Sequence Resource for Two Populations of Ditylenchus destructor, the Migratory Endoparasitic Phytonematode.</title>
        <authorList>
            <person name="Zhang H."/>
            <person name="Lin R."/>
            <person name="Xie B."/>
        </authorList>
    </citation>
    <scope>NUCLEOTIDE SEQUENCE</scope>
    <source>
        <strain evidence="1">BazhouSP</strain>
    </source>
</reference>
<gene>
    <name evidence="1" type="ORF">DdX_10763</name>
</gene>
<name>A0AAD4R5A9_9BILA</name>
<accession>A0AAD4R5A9</accession>
<sequence>MESNRGVGKGNSTDGKINLDATEQMRCREPGRVLSFKFSKLMKGINGSNQEQWLILLYFTFGFLQTVYCPASDEPPPPIDTSLPDCADPMCFDTPGNPLGEGRINVNNEIGLTYVGLAGNFLCNARFVQKNLWSTTKGREHFTTCIVQGHVGPKDNRYEGWIFADWRPNEGWKFRVELRHRNGDGQVTYFMDKVQETALNLATYGLTHFNTISGLTARGFWLPWLTGQSSAGVYTQPIKWTALDFVFPKRSWVRPAAWPADLRTTMGLKIVPTRIVCIISR</sequence>
<dbReference type="Proteomes" id="UP001201812">
    <property type="component" value="Unassembled WGS sequence"/>
</dbReference>
<keyword evidence="2" id="KW-1185">Reference proteome</keyword>
<evidence type="ECO:0000313" key="1">
    <source>
        <dbReference type="EMBL" id="KAI1710404.1"/>
    </source>
</evidence>
<dbReference type="EMBL" id="JAKKPZ010000026">
    <property type="protein sequence ID" value="KAI1710404.1"/>
    <property type="molecule type" value="Genomic_DNA"/>
</dbReference>
<comment type="caution">
    <text evidence="1">The sequence shown here is derived from an EMBL/GenBank/DDBJ whole genome shotgun (WGS) entry which is preliminary data.</text>
</comment>
<proteinExistence type="predicted"/>
<protein>
    <submittedName>
        <fullName evidence="1">Uncharacterized protein</fullName>
    </submittedName>
</protein>
<dbReference type="AlphaFoldDB" id="A0AAD4R5A9"/>
<evidence type="ECO:0000313" key="2">
    <source>
        <dbReference type="Proteomes" id="UP001201812"/>
    </source>
</evidence>